<dbReference type="SUPFAM" id="SSF55068">
    <property type="entry name" value="Peptide methionine sulfoxide reductase"/>
    <property type="match status" value="1"/>
</dbReference>
<sequence>MSEDQVEQVGFSGGCYWCIEAVFQSLVGVNTVRQGWIKPINGRTFTEGVLIDFQPETISLEVLIAVHLHTHNCTSRHALRYRYPSGIYVTSELQRLNAKQALVMNQADFDDELLTRVYDLGSFKLSDESMWNYYYANPNKPFCQTKIKPKLKALLDQFSDHVDSNKRRLINN</sequence>
<dbReference type="EMBL" id="PYMA01000016">
    <property type="protein sequence ID" value="PSW16904.1"/>
    <property type="molecule type" value="Genomic_DNA"/>
</dbReference>
<evidence type="ECO:0000256" key="2">
    <source>
        <dbReference type="ARBA" id="ARBA00023002"/>
    </source>
</evidence>
<evidence type="ECO:0000256" key="4">
    <source>
        <dbReference type="ARBA" id="ARBA00048782"/>
    </source>
</evidence>
<organism evidence="6 7">
    <name type="scientific">Photobacterium sanctipauli</name>
    <dbReference type="NCBI Taxonomy" id="1342794"/>
    <lineage>
        <taxon>Bacteria</taxon>
        <taxon>Pseudomonadati</taxon>
        <taxon>Pseudomonadota</taxon>
        <taxon>Gammaproteobacteria</taxon>
        <taxon>Vibrionales</taxon>
        <taxon>Vibrionaceae</taxon>
        <taxon>Photobacterium</taxon>
    </lineage>
</organism>
<protein>
    <recommendedName>
        <fullName evidence="1">peptide-methionine (S)-S-oxide reductase</fullName>
        <ecNumber evidence="1">1.8.4.11</ecNumber>
    </recommendedName>
</protein>
<dbReference type="InterPro" id="IPR036509">
    <property type="entry name" value="Met_Sox_Rdtase_MsrA_sf"/>
</dbReference>
<dbReference type="EC" id="1.8.4.11" evidence="1"/>
<evidence type="ECO:0000313" key="7">
    <source>
        <dbReference type="Proteomes" id="UP000241771"/>
    </source>
</evidence>
<dbReference type="Proteomes" id="UP000241771">
    <property type="component" value="Unassembled WGS sequence"/>
</dbReference>
<name>A0A2T3NN11_9GAMM</name>
<dbReference type="RefSeq" id="WP_107272421.1">
    <property type="nucleotide sequence ID" value="NZ_PYMA01000016.1"/>
</dbReference>
<dbReference type="AlphaFoldDB" id="A0A2T3NN11"/>
<dbReference type="Pfam" id="PF01625">
    <property type="entry name" value="PMSR"/>
    <property type="match status" value="1"/>
</dbReference>
<dbReference type="GO" id="GO:0008113">
    <property type="term" value="F:peptide-methionine (S)-S-oxide reductase activity"/>
    <property type="evidence" value="ECO:0007669"/>
    <property type="project" value="UniProtKB-EC"/>
</dbReference>
<accession>A0A2T3NN11</accession>
<evidence type="ECO:0000313" key="6">
    <source>
        <dbReference type="EMBL" id="PSW16904.1"/>
    </source>
</evidence>
<dbReference type="InterPro" id="IPR002569">
    <property type="entry name" value="Met_Sox_Rdtase_MsrA_dom"/>
</dbReference>
<comment type="catalytic activity">
    <reaction evidence="3">
        <text>L-methionyl-[protein] + [thioredoxin]-disulfide + H2O = L-methionyl-(S)-S-oxide-[protein] + [thioredoxin]-dithiol</text>
        <dbReference type="Rhea" id="RHEA:14217"/>
        <dbReference type="Rhea" id="RHEA-COMP:10698"/>
        <dbReference type="Rhea" id="RHEA-COMP:10700"/>
        <dbReference type="Rhea" id="RHEA-COMP:12313"/>
        <dbReference type="Rhea" id="RHEA-COMP:12315"/>
        <dbReference type="ChEBI" id="CHEBI:15377"/>
        <dbReference type="ChEBI" id="CHEBI:16044"/>
        <dbReference type="ChEBI" id="CHEBI:29950"/>
        <dbReference type="ChEBI" id="CHEBI:44120"/>
        <dbReference type="ChEBI" id="CHEBI:50058"/>
        <dbReference type="EC" id="1.8.4.11"/>
    </reaction>
</comment>
<comment type="caution">
    <text evidence="6">The sequence shown here is derived from an EMBL/GenBank/DDBJ whole genome shotgun (WGS) entry which is preliminary data.</text>
</comment>
<evidence type="ECO:0000256" key="1">
    <source>
        <dbReference type="ARBA" id="ARBA00012502"/>
    </source>
</evidence>
<feature type="domain" description="Peptide methionine sulphoxide reductase MsrA" evidence="5">
    <location>
        <begin position="9"/>
        <end position="143"/>
    </location>
</feature>
<proteinExistence type="predicted"/>
<comment type="catalytic activity">
    <reaction evidence="4">
        <text>[thioredoxin]-disulfide + L-methionine + H2O = L-methionine (S)-S-oxide + [thioredoxin]-dithiol</text>
        <dbReference type="Rhea" id="RHEA:19993"/>
        <dbReference type="Rhea" id="RHEA-COMP:10698"/>
        <dbReference type="Rhea" id="RHEA-COMP:10700"/>
        <dbReference type="ChEBI" id="CHEBI:15377"/>
        <dbReference type="ChEBI" id="CHEBI:29950"/>
        <dbReference type="ChEBI" id="CHEBI:50058"/>
        <dbReference type="ChEBI" id="CHEBI:57844"/>
        <dbReference type="ChEBI" id="CHEBI:58772"/>
        <dbReference type="EC" id="1.8.4.11"/>
    </reaction>
</comment>
<dbReference type="PANTHER" id="PTHR43774">
    <property type="entry name" value="PEPTIDE METHIONINE SULFOXIDE REDUCTASE"/>
    <property type="match status" value="1"/>
</dbReference>
<dbReference type="Gene3D" id="3.30.1060.10">
    <property type="entry name" value="Peptide methionine sulphoxide reductase MsrA"/>
    <property type="match status" value="1"/>
</dbReference>
<dbReference type="PANTHER" id="PTHR43774:SF1">
    <property type="entry name" value="PEPTIDE METHIONINE SULFOXIDE REDUCTASE MSRA 2"/>
    <property type="match status" value="1"/>
</dbReference>
<evidence type="ECO:0000259" key="5">
    <source>
        <dbReference type="Pfam" id="PF01625"/>
    </source>
</evidence>
<keyword evidence="2" id="KW-0560">Oxidoreductase</keyword>
<evidence type="ECO:0000256" key="3">
    <source>
        <dbReference type="ARBA" id="ARBA00047806"/>
    </source>
</evidence>
<gene>
    <name evidence="6" type="ORF">C9I98_20375</name>
</gene>
<reference evidence="6 7" key="1">
    <citation type="submission" date="2018-01" db="EMBL/GenBank/DDBJ databases">
        <title>Whole genome sequencing of Histamine producing bacteria.</title>
        <authorList>
            <person name="Butler K."/>
        </authorList>
    </citation>
    <scope>NUCLEOTIDE SEQUENCE [LARGE SCALE GENOMIC DNA]</scope>
    <source>
        <strain evidence="6 7">DSM 100436</strain>
    </source>
</reference>
<keyword evidence="7" id="KW-1185">Reference proteome</keyword>